<dbReference type="RefSeq" id="WP_253061641.1">
    <property type="nucleotide sequence ID" value="NZ_JAMXWM010000010.1"/>
</dbReference>
<dbReference type="Proteomes" id="UP001597399">
    <property type="component" value="Unassembled WGS sequence"/>
</dbReference>
<evidence type="ECO:0000313" key="2">
    <source>
        <dbReference type="Proteomes" id="UP001597399"/>
    </source>
</evidence>
<keyword evidence="2" id="KW-1185">Reference proteome</keyword>
<accession>A0ABW5S849</accession>
<evidence type="ECO:0000313" key="1">
    <source>
        <dbReference type="EMBL" id="MFD2695976.1"/>
    </source>
</evidence>
<organism evidence="1 2">
    <name type="scientific">Sporolactobacillus shoreicorticis</name>
    <dbReference type="NCBI Taxonomy" id="1923877"/>
    <lineage>
        <taxon>Bacteria</taxon>
        <taxon>Bacillati</taxon>
        <taxon>Bacillota</taxon>
        <taxon>Bacilli</taxon>
        <taxon>Bacillales</taxon>
        <taxon>Sporolactobacillaceae</taxon>
        <taxon>Sporolactobacillus</taxon>
    </lineage>
</organism>
<comment type="caution">
    <text evidence="1">The sequence shown here is derived from an EMBL/GenBank/DDBJ whole genome shotgun (WGS) entry which is preliminary data.</text>
</comment>
<reference evidence="2" key="1">
    <citation type="journal article" date="2019" name="Int. J. Syst. Evol. Microbiol.">
        <title>The Global Catalogue of Microorganisms (GCM) 10K type strain sequencing project: providing services to taxonomists for standard genome sequencing and annotation.</title>
        <authorList>
            <consortium name="The Broad Institute Genomics Platform"/>
            <consortium name="The Broad Institute Genome Sequencing Center for Infectious Disease"/>
            <person name="Wu L."/>
            <person name="Ma J."/>
        </authorList>
    </citation>
    <scope>NUCLEOTIDE SEQUENCE [LARGE SCALE GENOMIC DNA]</scope>
    <source>
        <strain evidence="2">TISTR 2466</strain>
    </source>
</reference>
<dbReference type="EMBL" id="JBHUMQ010000057">
    <property type="protein sequence ID" value="MFD2695976.1"/>
    <property type="molecule type" value="Genomic_DNA"/>
</dbReference>
<proteinExistence type="predicted"/>
<sequence length="148" mass="17205">MQTIHSLEALKAVIEGGIVYLEKSFYREQILCHPLAPITFIPSDLDIIPADVEKGIAGGWMLIYSIDGLSWTYNFKEVLHHAMSNDGHFYISDWQLEVFLEVDYYMIKEVVVLLTRVYEEFTLIQGYKWKPAELGTIQKFSLKEYFSN</sequence>
<protein>
    <submittedName>
        <fullName evidence="1">Uncharacterized protein</fullName>
    </submittedName>
</protein>
<gene>
    <name evidence="1" type="ORF">ACFSUE_20420</name>
</gene>
<name>A0ABW5S849_9BACL</name>